<dbReference type="eggNOG" id="COG0368">
    <property type="taxonomic scope" value="Bacteria"/>
</dbReference>
<evidence type="ECO:0000256" key="8">
    <source>
        <dbReference type="ARBA" id="ARBA00022573"/>
    </source>
</evidence>
<name>A0A1G5P5E7_9PSED</name>
<protein>
    <recommendedName>
        <fullName evidence="6 19">Adenosylcobinamide-GDP ribazoletransferase</fullName>
        <ecNumber evidence="5 19">2.7.8.26</ecNumber>
    </recommendedName>
    <alternativeName>
        <fullName evidence="16 19">Cobalamin synthase</fullName>
    </alternativeName>
    <alternativeName>
        <fullName evidence="15 19">Cobalamin-5'-phosphate synthase</fullName>
    </alternativeName>
</protein>
<dbReference type="NCBIfam" id="TIGR00317">
    <property type="entry name" value="cobS"/>
    <property type="match status" value="1"/>
</dbReference>
<comment type="function">
    <text evidence="14 19">Joins adenosylcobinamide-GDP and alpha-ribazole to generate adenosylcobalamin (Ado-cobalamin). Also synthesizes adenosylcobalamin 5'-phosphate from adenosylcobinamide-GDP and alpha-ribazole 5'-phosphate.</text>
</comment>
<feature type="transmembrane region" description="Helical" evidence="19">
    <location>
        <begin position="32"/>
        <end position="51"/>
    </location>
</feature>
<dbReference type="NCBIfam" id="NF001278">
    <property type="entry name" value="PRK00235.1-5"/>
    <property type="match status" value="1"/>
</dbReference>
<keyword evidence="12 19" id="KW-1133">Transmembrane helix</keyword>
<evidence type="ECO:0000256" key="12">
    <source>
        <dbReference type="ARBA" id="ARBA00022989"/>
    </source>
</evidence>
<dbReference type="STRING" id="237610.BJP27_21950"/>
<dbReference type="EMBL" id="FMWB01000009">
    <property type="protein sequence ID" value="SCZ44240.1"/>
    <property type="molecule type" value="Genomic_DNA"/>
</dbReference>
<dbReference type="GO" id="GO:0051073">
    <property type="term" value="F:adenosylcobinamide-GDP ribazoletransferase activity"/>
    <property type="evidence" value="ECO:0007669"/>
    <property type="project" value="UniProtKB-UniRule"/>
</dbReference>
<comment type="pathway">
    <text evidence="3 19">Cofactor biosynthesis; adenosylcobalamin biosynthesis; adenosylcobalamin from cob(II)yrinate a,c-diamide: step 7/7.</text>
</comment>
<dbReference type="Proteomes" id="UP000183046">
    <property type="component" value="Unassembled WGS sequence"/>
</dbReference>
<evidence type="ECO:0000256" key="10">
    <source>
        <dbReference type="ARBA" id="ARBA00022692"/>
    </source>
</evidence>
<evidence type="ECO:0000256" key="6">
    <source>
        <dbReference type="ARBA" id="ARBA00015850"/>
    </source>
</evidence>
<dbReference type="PANTHER" id="PTHR34148:SF1">
    <property type="entry name" value="ADENOSYLCOBINAMIDE-GDP RIBAZOLETRANSFERASE"/>
    <property type="match status" value="1"/>
</dbReference>
<evidence type="ECO:0000256" key="13">
    <source>
        <dbReference type="ARBA" id="ARBA00023136"/>
    </source>
</evidence>
<evidence type="ECO:0000256" key="1">
    <source>
        <dbReference type="ARBA" id="ARBA00001946"/>
    </source>
</evidence>
<evidence type="ECO:0000256" key="3">
    <source>
        <dbReference type="ARBA" id="ARBA00004663"/>
    </source>
</evidence>
<dbReference type="OrthoDB" id="9794626at2"/>
<gene>
    <name evidence="19" type="primary">cobS</name>
    <name evidence="20" type="ORF">SAMN05216279_109105</name>
</gene>
<evidence type="ECO:0000256" key="5">
    <source>
        <dbReference type="ARBA" id="ARBA00013200"/>
    </source>
</evidence>
<comment type="similarity">
    <text evidence="4 19">Belongs to the CobS family.</text>
</comment>
<dbReference type="GeneID" id="57559847"/>
<evidence type="ECO:0000256" key="7">
    <source>
        <dbReference type="ARBA" id="ARBA00022475"/>
    </source>
</evidence>
<feature type="transmembrane region" description="Helical" evidence="19">
    <location>
        <begin position="58"/>
        <end position="78"/>
    </location>
</feature>
<keyword evidence="8 19" id="KW-0169">Cobalamin biosynthesis</keyword>
<dbReference type="EC" id="2.7.8.26" evidence="5 19"/>
<sequence length="243" mass="25180">MPLPLLIAVQFLTRLPVRLPGMPPAAAVGRSVLWYPAVGLLLGALLSLIAWLGASGGVLLQAALVLAGWVILTGGLHLDGLADTADAWIGGYGDRERTLAIMKDPACGPMGVLALLLTLLLKWSALVVLLPHAPAALWLAPLAGRLALPWLLLTTAYVRPGGLGELLSRHLPRKVLVRVLLLGALGMVLLPQGLTALLVTAGIALLVRRALRRRLGGTTGDTAGALLEIVEAGVLVALALTLG</sequence>
<dbReference type="Pfam" id="PF02654">
    <property type="entry name" value="CobS"/>
    <property type="match status" value="1"/>
</dbReference>
<keyword evidence="13 19" id="KW-0472">Membrane</keyword>
<keyword evidence="9 19" id="KW-0808">Transferase</keyword>
<dbReference type="RefSeq" id="WP_074584409.1">
    <property type="nucleotide sequence ID" value="NZ_FMWB01000009.1"/>
</dbReference>
<feature type="transmembrane region" description="Helical" evidence="19">
    <location>
        <begin position="110"/>
        <end position="130"/>
    </location>
</feature>
<comment type="caution">
    <text evidence="20">The sequence shown here is derived from an EMBL/GenBank/DDBJ whole genome shotgun (WGS) entry which is preliminary data.</text>
</comment>
<evidence type="ECO:0000313" key="21">
    <source>
        <dbReference type="Proteomes" id="UP000183046"/>
    </source>
</evidence>
<dbReference type="PANTHER" id="PTHR34148">
    <property type="entry name" value="ADENOSYLCOBINAMIDE-GDP RIBAZOLETRANSFERASE"/>
    <property type="match status" value="1"/>
</dbReference>
<dbReference type="GO" id="GO:0008818">
    <property type="term" value="F:cobalamin 5'-phosphate synthase activity"/>
    <property type="evidence" value="ECO:0007669"/>
    <property type="project" value="UniProtKB-UniRule"/>
</dbReference>
<feature type="transmembrane region" description="Helical" evidence="19">
    <location>
        <begin position="137"/>
        <end position="159"/>
    </location>
</feature>
<evidence type="ECO:0000256" key="16">
    <source>
        <dbReference type="ARBA" id="ARBA00032853"/>
    </source>
</evidence>
<dbReference type="InterPro" id="IPR003805">
    <property type="entry name" value="CobS"/>
</dbReference>
<proteinExistence type="inferred from homology"/>
<keyword evidence="10 19" id="KW-0812">Transmembrane</keyword>
<feature type="transmembrane region" description="Helical" evidence="19">
    <location>
        <begin position="179"/>
        <end position="207"/>
    </location>
</feature>
<evidence type="ECO:0000256" key="15">
    <source>
        <dbReference type="ARBA" id="ARBA00032605"/>
    </source>
</evidence>
<evidence type="ECO:0000256" key="2">
    <source>
        <dbReference type="ARBA" id="ARBA00004651"/>
    </source>
</evidence>
<reference evidence="21" key="1">
    <citation type="submission" date="2016-10" db="EMBL/GenBank/DDBJ databases">
        <authorList>
            <person name="de Groot N.N."/>
        </authorList>
    </citation>
    <scope>NUCLEOTIDE SEQUENCE [LARGE SCALE GENOMIC DNA]</scope>
    <source>
        <strain evidence="21">DSM 15758</strain>
    </source>
</reference>
<evidence type="ECO:0000256" key="9">
    <source>
        <dbReference type="ARBA" id="ARBA00022679"/>
    </source>
</evidence>
<evidence type="ECO:0000256" key="4">
    <source>
        <dbReference type="ARBA" id="ARBA00010561"/>
    </source>
</evidence>
<comment type="catalytic activity">
    <reaction evidence="18 19">
        <text>alpha-ribazole 5'-phosphate + adenosylcob(III)inamide-GDP = adenosylcob(III)alamin 5'-phosphate + GMP + H(+)</text>
        <dbReference type="Rhea" id="RHEA:23560"/>
        <dbReference type="ChEBI" id="CHEBI:15378"/>
        <dbReference type="ChEBI" id="CHEBI:57918"/>
        <dbReference type="ChEBI" id="CHEBI:58115"/>
        <dbReference type="ChEBI" id="CHEBI:60487"/>
        <dbReference type="ChEBI" id="CHEBI:60493"/>
        <dbReference type="EC" id="2.7.8.26"/>
    </reaction>
</comment>
<organism evidence="20 21">
    <name type="scientific">Pseudomonas oryzihabitans</name>
    <dbReference type="NCBI Taxonomy" id="47885"/>
    <lineage>
        <taxon>Bacteria</taxon>
        <taxon>Pseudomonadati</taxon>
        <taxon>Pseudomonadota</taxon>
        <taxon>Gammaproteobacteria</taxon>
        <taxon>Pseudomonadales</taxon>
        <taxon>Pseudomonadaceae</taxon>
        <taxon>Pseudomonas</taxon>
    </lineage>
</organism>
<comment type="subcellular location">
    <subcellularLocation>
        <location evidence="2 19">Cell membrane</location>
        <topology evidence="2 19">Multi-pass membrane protein</topology>
    </subcellularLocation>
</comment>
<evidence type="ECO:0000256" key="11">
    <source>
        <dbReference type="ARBA" id="ARBA00022842"/>
    </source>
</evidence>
<evidence type="ECO:0000256" key="18">
    <source>
        <dbReference type="ARBA" id="ARBA00049504"/>
    </source>
</evidence>
<dbReference type="GO" id="GO:0005886">
    <property type="term" value="C:plasma membrane"/>
    <property type="evidence" value="ECO:0007669"/>
    <property type="project" value="UniProtKB-SubCell"/>
</dbReference>
<comment type="cofactor">
    <cofactor evidence="1 19">
        <name>Mg(2+)</name>
        <dbReference type="ChEBI" id="CHEBI:18420"/>
    </cofactor>
</comment>
<dbReference type="UniPathway" id="UPA00148">
    <property type="reaction ID" value="UER00238"/>
</dbReference>
<evidence type="ECO:0000256" key="14">
    <source>
        <dbReference type="ARBA" id="ARBA00025228"/>
    </source>
</evidence>
<accession>A0A1G5P5E7</accession>
<keyword evidence="11 19" id="KW-0460">Magnesium</keyword>
<evidence type="ECO:0000256" key="19">
    <source>
        <dbReference type="HAMAP-Rule" id="MF_00719"/>
    </source>
</evidence>
<dbReference type="HAMAP" id="MF_00719">
    <property type="entry name" value="CobS"/>
    <property type="match status" value="1"/>
</dbReference>
<evidence type="ECO:0000313" key="20">
    <source>
        <dbReference type="EMBL" id="SCZ44240.1"/>
    </source>
</evidence>
<comment type="catalytic activity">
    <reaction evidence="17 19">
        <text>alpha-ribazole + adenosylcob(III)inamide-GDP = adenosylcob(III)alamin + GMP + H(+)</text>
        <dbReference type="Rhea" id="RHEA:16049"/>
        <dbReference type="ChEBI" id="CHEBI:10329"/>
        <dbReference type="ChEBI" id="CHEBI:15378"/>
        <dbReference type="ChEBI" id="CHEBI:18408"/>
        <dbReference type="ChEBI" id="CHEBI:58115"/>
        <dbReference type="ChEBI" id="CHEBI:60487"/>
        <dbReference type="EC" id="2.7.8.26"/>
    </reaction>
</comment>
<keyword evidence="7 19" id="KW-1003">Cell membrane</keyword>
<dbReference type="AlphaFoldDB" id="A0A1G5P5E7"/>
<evidence type="ECO:0000256" key="17">
    <source>
        <dbReference type="ARBA" id="ARBA00048623"/>
    </source>
</evidence>
<dbReference type="GO" id="GO:0009236">
    <property type="term" value="P:cobalamin biosynthetic process"/>
    <property type="evidence" value="ECO:0007669"/>
    <property type="project" value="UniProtKB-UniRule"/>
</dbReference>